<dbReference type="InterPro" id="IPR050121">
    <property type="entry name" value="Cytochrome_P450_monoxygenase"/>
</dbReference>
<evidence type="ECO:0000256" key="6">
    <source>
        <dbReference type="RuleBase" id="RU000461"/>
    </source>
</evidence>
<evidence type="ECO:0000256" key="5">
    <source>
        <dbReference type="PIRSR" id="PIRSR602401-1"/>
    </source>
</evidence>
<dbReference type="FunFam" id="1.10.630.10:FF:000050">
    <property type="entry name" value="Cytochrome P450 monooxygenase"/>
    <property type="match status" value="1"/>
</dbReference>
<reference evidence="7 8" key="1">
    <citation type="journal article" date="2016" name="Nat. Commun.">
        <title>Ectomycorrhizal ecology is imprinted in the genome of the dominant symbiotic fungus Cenococcum geophilum.</title>
        <authorList>
            <consortium name="DOE Joint Genome Institute"/>
            <person name="Peter M."/>
            <person name="Kohler A."/>
            <person name="Ohm R.A."/>
            <person name="Kuo A."/>
            <person name="Krutzmann J."/>
            <person name="Morin E."/>
            <person name="Arend M."/>
            <person name="Barry K.W."/>
            <person name="Binder M."/>
            <person name="Choi C."/>
            <person name="Clum A."/>
            <person name="Copeland A."/>
            <person name="Grisel N."/>
            <person name="Haridas S."/>
            <person name="Kipfer T."/>
            <person name="LaButti K."/>
            <person name="Lindquist E."/>
            <person name="Lipzen A."/>
            <person name="Maire R."/>
            <person name="Meier B."/>
            <person name="Mihaltcheva S."/>
            <person name="Molinier V."/>
            <person name="Murat C."/>
            <person name="Poggeler S."/>
            <person name="Quandt C.A."/>
            <person name="Sperisen C."/>
            <person name="Tritt A."/>
            <person name="Tisserant E."/>
            <person name="Crous P.W."/>
            <person name="Henrissat B."/>
            <person name="Nehls U."/>
            <person name="Egli S."/>
            <person name="Spatafora J.W."/>
            <person name="Grigoriev I.V."/>
            <person name="Martin F.M."/>
        </authorList>
    </citation>
    <scope>NUCLEOTIDE SEQUENCE [LARGE SCALE GENOMIC DNA]</scope>
    <source>
        <strain evidence="7 8">CBS 207.34</strain>
    </source>
</reference>
<evidence type="ECO:0000313" key="7">
    <source>
        <dbReference type="EMBL" id="OCL07759.1"/>
    </source>
</evidence>
<dbReference type="AlphaFoldDB" id="A0A8E2JSP8"/>
<dbReference type="PROSITE" id="PS00086">
    <property type="entry name" value="CYTOCHROME_P450"/>
    <property type="match status" value="1"/>
</dbReference>
<keyword evidence="3 5" id="KW-0479">Metal-binding</keyword>
<dbReference type="GO" id="GO:0020037">
    <property type="term" value="F:heme binding"/>
    <property type="evidence" value="ECO:0007669"/>
    <property type="project" value="InterPro"/>
</dbReference>
<evidence type="ECO:0000313" key="8">
    <source>
        <dbReference type="Proteomes" id="UP000250140"/>
    </source>
</evidence>
<evidence type="ECO:0000256" key="2">
    <source>
        <dbReference type="ARBA" id="ARBA00010617"/>
    </source>
</evidence>
<comment type="cofactor">
    <cofactor evidence="1 5">
        <name>heme</name>
        <dbReference type="ChEBI" id="CHEBI:30413"/>
    </cofactor>
</comment>
<name>A0A8E2JSP8_9PEZI</name>
<dbReference type="Gene3D" id="1.10.630.10">
    <property type="entry name" value="Cytochrome P450"/>
    <property type="match status" value="1"/>
</dbReference>
<evidence type="ECO:0000256" key="3">
    <source>
        <dbReference type="ARBA" id="ARBA00022723"/>
    </source>
</evidence>
<dbReference type="GO" id="GO:0004497">
    <property type="term" value="F:monooxygenase activity"/>
    <property type="evidence" value="ECO:0007669"/>
    <property type="project" value="UniProtKB-KW"/>
</dbReference>
<keyword evidence="6" id="KW-0560">Oxidoreductase</keyword>
<dbReference type="Proteomes" id="UP000250140">
    <property type="component" value="Unassembled WGS sequence"/>
</dbReference>
<evidence type="ECO:0000256" key="1">
    <source>
        <dbReference type="ARBA" id="ARBA00001971"/>
    </source>
</evidence>
<dbReference type="GO" id="GO:0016705">
    <property type="term" value="F:oxidoreductase activity, acting on paired donors, with incorporation or reduction of molecular oxygen"/>
    <property type="evidence" value="ECO:0007669"/>
    <property type="project" value="InterPro"/>
</dbReference>
<protein>
    <submittedName>
        <fullName evidence="7">Cytochrome P450 oxidoreductase</fullName>
    </submittedName>
</protein>
<dbReference type="SUPFAM" id="SSF48264">
    <property type="entry name" value="Cytochrome P450"/>
    <property type="match status" value="1"/>
</dbReference>
<dbReference type="OrthoDB" id="3934656at2759"/>
<dbReference type="InterPro" id="IPR001128">
    <property type="entry name" value="Cyt_P450"/>
</dbReference>
<keyword evidence="5 6" id="KW-0349">Heme</keyword>
<evidence type="ECO:0000256" key="4">
    <source>
        <dbReference type="ARBA" id="ARBA00023004"/>
    </source>
</evidence>
<gene>
    <name evidence="7" type="ORF">AOQ84DRAFT_53299</name>
</gene>
<dbReference type="EMBL" id="KV749791">
    <property type="protein sequence ID" value="OCL07759.1"/>
    <property type="molecule type" value="Genomic_DNA"/>
</dbReference>
<keyword evidence="8" id="KW-1185">Reference proteome</keyword>
<sequence length="514" mass="59006">MGLISSASGVLASQPVASTFDFVRAHWAVLLSVALILRFAVKRYWTPLRHVPGPFYASISRGWKVSQALRRRMHYACIEMHKKYGPVVRIAPDEVSFSSAAAAKEIYSTGKGFHKTDYYALFPPPENPDIFTETDEEKHGVKRRMASNAYSMKSVLDFERFVDKTEKCFFRRLDELFVRGEERAGEECDLGSWLQYFAFDVIGEILLSRSFGFLEAGSDVMGGIDFIEKTFDYYAVLGHIPEYHIFFWGNPLWNFVKPKISLVTGIVLGEMRARKTSSDKQFDRKDLMSRFFESKEAHPEKMNEMDVFSISHGAIFAGSDSTAISLRSILYQLMKNPDKYSKMMEEIEEYDRKGLLSTPVAYSQAIKMPYLQAVIKEGMRLHPAVGIPMPRYVPPGGAVIDGRYYPEKTRVGVNAWVIHRNQEIFGADADAFRPERWFEDNNKSMERNLYYFGAGSHVCIGKNISLMEINKLLPGFLRRYRVRLVNPDEELKHRCNFFVPQSGLKVYVERRSNN</sequence>
<dbReference type="InterPro" id="IPR036396">
    <property type="entry name" value="Cyt_P450_sf"/>
</dbReference>
<keyword evidence="6" id="KW-0503">Monooxygenase</keyword>
<dbReference type="CDD" id="cd11060">
    <property type="entry name" value="CYP57A1-like"/>
    <property type="match status" value="1"/>
</dbReference>
<dbReference type="InterPro" id="IPR017972">
    <property type="entry name" value="Cyt_P450_CS"/>
</dbReference>
<feature type="binding site" description="axial binding residue" evidence="5">
    <location>
        <position position="459"/>
    </location>
    <ligand>
        <name>heme</name>
        <dbReference type="ChEBI" id="CHEBI:30413"/>
    </ligand>
    <ligandPart>
        <name>Fe</name>
        <dbReference type="ChEBI" id="CHEBI:18248"/>
    </ligandPart>
</feature>
<dbReference type="Pfam" id="PF00067">
    <property type="entry name" value="p450"/>
    <property type="match status" value="1"/>
</dbReference>
<dbReference type="InterPro" id="IPR002401">
    <property type="entry name" value="Cyt_P450_E_grp-I"/>
</dbReference>
<dbReference type="GO" id="GO:0005506">
    <property type="term" value="F:iron ion binding"/>
    <property type="evidence" value="ECO:0007669"/>
    <property type="project" value="InterPro"/>
</dbReference>
<proteinExistence type="inferred from homology"/>
<dbReference type="PANTHER" id="PTHR24305">
    <property type="entry name" value="CYTOCHROME P450"/>
    <property type="match status" value="1"/>
</dbReference>
<dbReference type="PRINTS" id="PR00463">
    <property type="entry name" value="EP450I"/>
</dbReference>
<dbReference type="PANTHER" id="PTHR24305:SF232">
    <property type="entry name" value="P450, PUTATIVE (EUROFUNG)-RELATED"/>
    <property type="match status" value="1"/>
</dbReference>
<accession>A0A8E2JSP8</accession>
<comment type="similarity">
    <text evidence="2 6">Belongs to the cytochrome P450 family.</text>
</comment>
<organism evidence="7 8">
    <name type="scientific">Glonium stellatum</name>
    <dbReference type="NCBI Taxonomy" id="574774"/>
    <lineage>
        <taxon>Eukaryota</taxon>
        <taxon>Fungi</taxon>
        <taxon>Dikarya</taxon>
        <taxon>Ascomycota</taxon>
        <taxon>Pezizomycotina</taxon>
        <taxon>Dothideomycetes</taxon>
        <taxon>Pleosporomycetidae</taxon>
        <taxon>Gloniales</taxon>
        <taxon>Gloniaceae</taxon>
        <taxon>Glonium</taxon>
    </lineage>
</organism>
<keyword evidence="4 5" id="KW-0408">Iron</keyword>
<dbReference type="PRINTS" id="PR00385">
    <property type="entry name" value="P450"/>
</dbReference>